<name>A0A1G8E557_9MICO</name>
<organism evidence="2 3">
    <name type="scientific">Agrococcus jejuensis</name>
    <dbReference type="NCBI Taxonomy" id="399736"/>
    <lineage>
        <taxon>Bacteria</taxon>
        <taxon>Bacillati</taxon>
        <taxon>Actinomycetota</taxon>
        <taxon>Actinomycetes</taxon>
        <taxon>Micrococcales</taxon>
        <taxon>Microbacteriaceae</taxon>
        <taxon>Agrococcus</taxon>
    </lineage>
</organism>
<keyword evidence="1" id="KW-0732">Signal</keyword>
<reference evidence="3" key="1">
    <citation type="submission" date="2016-10" db="EMBL/GenBank/DDBJ databases">
        <authorList>
            <person name="Varghese N."/>
            <person name="Submissions S."/>
        </authorList>
    </citation>
    <scope>NUCLEOTIDE SEQUENCE [LARGE SCALE GENOMIC DNA]</scope>
    <source>
        <strain evidence="3">DSM 22002</strain>
    </source>
</reference>
<protein>
    <recommendedName>
        <fullName evidence="4">PknH-like extracellular domain-containing protein</fullName>
    </recommendedName>
</protein>
<dbReference type="RefSeq" id="WP_092504469.1">
    <property type="nucleotide sequence ID" value="NZ_LT629695.1"/>
</dbReference>
<evidence type="ECO:0008006" key="4">
    <source>
        <dbReference type="Google" id="ProtNLM"/>
    </source>
</evidence>
<gene>
    <name evidence="2" type="ORF">SAMN04489720_1891</name>
</gene>
<evidence type="ECO:0000313" key="2">
    <source>
        <dbReference type="EMBL" id="SDH65004.1"/>
    </source>
</evidence>
<dbReference type="Proteomes" id="UP000198822">
    <property type="component" value="Chromosome I"/>
</dbReference>
<dbReference type="AlphaFoldDB" id="A0A1G8E557"/>
<evidence type="ECO:0000256" key="1">
    <source>
        <dbReference type="SAM" id="SignalP"/>
    </source>
</evidence>
<proteinExistence type="predicted"/>
<feature type="signal peptide" evidence="1">
    <location>
        <begin position="1"/>
        <end position="23"/>
    </location>
</feature>
<sequence length="233" mass="24646">MRRGFACAIAAAVAVGLTGCGGATVPDPSPTPDPVGVYDGVDLAPLLVERPFVGFADRGFEIGPWRVEEDRRLISELDPAAFAGEPECEAALERVQPVDVEVLVGGYDLQDRFQPRVSVARLASAEDATAYLAALDAATEACVGVQGELSTWDAELILDSPVETPLADAAGFETFTLDYSGEPRGPRMNLVAAVEELVVVLPLGFGSMVRPFEDADLIARMQTQVDAIDAARP</sequence>
<dbReference type="PROSITE" id="PS51257">
    <property type="entry name" value="PROKAR_LIPOPROTEIN"/>
    <property type="match status" value="1"/>
</dbReference>
<dbReference type="EMBL" id="LT629695">
    <property type="protein sequence ID" value="SDH65004.1"/>
    <property type="molecule type" value="Genomic_DNA"/>
</dbReference>
<accession>A0A1G8E557</accession>
<feature type="chain" id="PRO_5039273025" description="PknH-like extracellular domain-containing protein" evidence="1">
    <location>
        <begin position="24"/>
        <end position="233"/>
    </location>
</feature>
<keyword evidence="3" id="KW-1185">Reference proteome</keyword>
<evidence type="ECO:0000313" key="3">
    <source>
        <dbReference type="Proteomes" id="UP000198822"/>
    </source>
</evidence>